<reference evidence="5" key="1">
    <citation type="submission" date="2016-10" db="EMBL/GenBank/DDBJ databases">
        <authorList>
            <person name="Varghese N."/>
            <person name="Submissions S."/>
        </authorList>
    </citation>
    <scope>NUCLEOTIDE SEQUENCE [LARGE SCALE GENOMIC DNA]</scope>
    <source>
        <strain evidence="5">CGMCC 4.3147</strain>
    </source>
</reference>
<gene>
    <name evidence="4" type="ORF">SAMN05216298_2548</name>
</gene>
<feature type="transmembrane region" description="Helical" evidence="2">
    <location>
        <begin position="377"/>
        <end position="394"/>
    </location>
</feature>
<keyword evidence="2" id="KW-0812">Transmembrane</keyword>
<keyword evidence="2" id="KW-1133">Transmembrane helix</keyword>
<evidence type="ECO:0000256" key="2">
    <source>
        <dbReference type="SAM" id="Phobius"/>
    </source>
</evidence>
<organism evidence="4 5">
    <name type="scientific">Glycomyces sambucus</name>
    <dbReference type="NCBI Taxonomy" id="380244"/>
    <lineage>
        <taxon>Bacteria</taxon>
        <taxon>Bacillati</taxon>
        <taxon>Actinomycetota</taxon>
        <taxon>Actinomycetes</taxon>
        <taxon>Glycomycetales</taxon>
        <taxon>Glycomycetaceae</taxon>
        <taxon>Glycomyces</taxon>
    </lineage>
</organism>
<feature type="region of interest" description="Disordered" evidence="1">
    <location>
        <begin position="334"/>
        <end position="370"/>
    </location>
</feature>
<evidence type="ECO:0000313" key="5">
    <source>
        <dbReference type="Proteomes" id="UP000198662"/>
    </source>
</evidence>
<evidence type="ECO:0000256" key="1">
    <source>
        <dbReference type="SAM" id="MobiDB-lite"/>
    </source>
</evidence>
<keyword evidence="5" id="KW-1185">Reference proteome</keyword>
<feature type="chain" id="PRO_5011787422" evidence="3">
    <location>
        <begin position="31"/>
        <end position="400"/>
    </location>
</feature>
<evidence type="ECO:0000313" key="4">
    <source>
        <dbReference type="EMBL" id="SDL06575.1"/>
    </source>
</evidence>
<protein>
    <submittedName>
        <fullName evidence="4">Uncharacterized protein</fullName>
    </submittedName>
</protein>
<dbReference type="STRING" id="380244.SAMN05216298_2548"/>
<keyword evidence="2" id="KW-0472">Membrane</keyword>
<dbReference type="AlphaFoldDB" id="A0A1G9H133"/>
<evidence type="ECO:0000256" key="3">
    <source>
        <dbReference type="SAM" id="SignalP"/>
    </source>
</evidence>
<accession>A0A1G9H133</accession>
<sequence length="400" mass="40628">MRKQSSQWIRIGTIAAAVAAAVLAPSAAAAAGPGYAAWSGGGGEYRMAAPAAGFPAADLTTDGSPVTTPSGKSIWMGDGTPFGAAYGSSRDQGYIGIGTTSGNLPSTTTLAFDTPTPAAKWAFALGDIDVDMVRISGTDAGGNPLSAADLGYQGSFNLCQNSPRPAGCASAATDQPTWDAGTMTLRGQNNGDTTGPTGWFQPTASVASLTFTFSRMSGIPMFQLWTAAEAHEVVTEIEPVLVSAPAPGTDPGDVVGHCDDMAGEVSLELLDANGDPVTDENGDPVVAEPVDGAFTFPKVFPGSYQVRIVTDEHFPVDGATVQDLEVVDGDVTGPAFSVECTPEPPQAEPVGDDKTDDAADDGADDARPALPITGPGAGLWIAALLAIAGGALALRRARRL</sequence>
<dbReference type="RefSeq" id="WP_143034766.1">
    <property type="nucleotide sequence ID" value="NZ_FNGF01000003.1"/>
</dbReference>
<keyword evidence="3" id="KW-0732">Signal</keyword>
<name>A0A1G9H133_9ACTN</name>
<dbReference type="OrthoDB" id="5137684at2"/>
<feature type="signal peptide" evidence="3">
    <location>
        <begin position="1"/>
        <end position="30"/>
    </location>
</feature>
<dbReference type="EMBL" id="FNGF01000003">
    <property type="protein sequence ID" value="SDL06575.1"/>
    <property type="molecule type" value="Genomic_DNA"/>
</dbReference>
<proteinExistence type="predicted"/>
<dbReference type="Proteomes" id="UP000198662">
    <property type="component" value="Unassembled WGS sequence"/>
</dbReference>